<evidence type="ECO:0000313" key="1">
    <source>
        <dbReference type="EMBL" id="KAK4025113.1"/>
    </source>
</evidence>
<protein>
    <submittedName>
        <fullName evidence="1">Uncharacterized protein</fullName>
    </submittedName>
</protein>
<sequence length="134" mass="14929">MPPTILPVRAALILWSDKIDFNPVLGPLMLDHDSIKSWSAENMAQCELLDEHQQCQSFHPPCDSTLNLNPISGVLKESLLVKPCPVGSEQLWDRILHYIGQYEDAWDTLSVGSHQLQAYVRETYTVGLLKGGSG</sequence>
<dbReference type="Proteomes" id="UP001234178">
    <property type="component" value="Unassembled WGS sequence"/>
</dbReference>
<dbReference type="EMBL" id="JAOYFB010000037">
    <property type="protein sequence ID" value="KAK4025113.1"/>
    <property type="molecule type" value="Genomic_DNA"/>
</dbReference>
<keyword evidence="2" id="KW-1185">Reference proteome</keyword>
<reference evidence="1 2" key="1">
    <citation type="journal article" date="2023" name="Nucleic Acids Res.">
        <title>The hologenome of Daphnia magna reveals possible DNA methylation and microbiome-mediated evolution of the host genome.</title>
        <authorList>
            <person name="Chaturvedi A."/>
            <person name="Li X."/>
            <person name="Dhandapani V."/>
            <person name="Marshall H."/>
            <person name="Kissane S."/>
            <person name="Cuenca-Cambronero M."/>
            <person name="Asole G."/>
            <person name="Calvet F."/>
            <person name="Ruiz-Romero M."/>
            <person name="Marangio P."/>
            <person name="Guigo R."/>
            <person name="Rago D."/>
            <person name="Mirbahai L."/>
            <person name="Eastwood N."/>
            <person name="Colbourne J.K."/>
            <person name="Zhou J."/>
            <person name="Mallon E."/>
            <person name="Orsini L."/>
        </authorList>
    </citation>
    <scope>NUCLEOTIDE SEQUENCE [LARGE SCALE GENOMIC DNA]</scope>
    <source>
        <strain evidence="1">LRV0_1</strain>
    </source>
</reference>
<comment type="caution">
    <text evidence="1">The sequence shown here is derived from an EMBL/GenBank/DDBJ whole genome shotgun (WGS) entry which is preliminary data.</text>
</comment>
<proteinExistence type="predicted"/>
<organism evidence="1 2">
    <name type="scientific">Daphnia magna</name>
    <dbReference type="NCBI Taxonomy" id="35525"/>
    <lineage>
        <taxon>Eukaryota</taxon>
        <taxon>Metazoa</taxon>
        <taxon>Ecdysozoa</taxon>
        <taxon>Arthropoda</taxon>
        <taxon>Crustacea</taxon>
        <taxon>Branchiopoda</taxon>
        <taxon>Diplostraca</taxon>
        <taxon>Cladocera</taxon>
        <taxon>Anomopoda</taxon>
        <taxon>Daphniidae</taxon>
        <taxon>Daphnia</taxon>
    </lineage>
</organism>
<evidence type="ECO:0000313" key="2">
    <source>
        <dbReference type="Proteomes" id="UP001234178"/>
    </source>
</evidence>
<accession>A0ABR0AJ13</accession>
<gene>
    <name evidence="1" type="ORF">OUZ56_010616</name>
</gene>
<name>A0ABR0AJ13_9CRUS</name>